<reference evidence="2" key="1">
    <citation type="submission" date="2021-01" db="EMBL/GenBank/DDBJ databases">
        <title>A chromosome-scale assembly of European eel, Anguilla anguilla.</title>
        <authorList>
            <person name="Henkel C."/>
            <person name="Jong-Raadsen S.A."/>
            <person name="Dufour S."/>
            <person name="Weltzien F.-A."/>
            <person name="Palstra A.P."/>
            <person name="Pelster B."/>
            <person name="Spaink H.P."/>
            <person name="Van Den Thillart G.E."/>
            <person name="Jansen H."/>
            <person name="Zahm M."/>
            <person name="Klopp C."/>
            <person name="Cedric C."/>
            <person name="Louis A."/>
            <person name="Berthelot C."/>
            <person name="Parey E."/>
            <person name="Roest Crollius H."/>
            <person name="Montfort J."/>
            <person name="Robinson-Rechavi M."/>
            <person name="Bucao C."/>
            <person name="Bouchez O."/>
            <person name="Gislard M."/>
            <person name="Lluch J."/>
            <person name="Milhes M."/>
            <person name="Lampietro C."/>
            <person name="Lopez Roques C."/>
            <person name="Donnadieu C."/>
            <person name="Braasch I."/>
            <person name="Desvignes T."/>
            <person name="Postlethwait J."/>
            <person name="Bobe J."/>
            <person name="Guiguen Y."/>
            <person name="Dirks R."/>
        </authorList>
    </citation>
    <scope>NUCLEOTIDE SEQUENCE</scope>
    <source>
        <strain evidence="2">Tag_6206</strain>
        <tissue evidence="2">Liver</tissue>
    </source>
</reference>
<dbReference type="SUPFAM" id="SSF53098">
    <property type="entry name" value="Ribonuclease H-like"/>
    <property type="match status" value="1"/>
</dbReference>
<accession>A0A9D3MIQ6</accession>
<dbReference type="GO" id="GO:0046983">
    <property type="term" value="F:protein dimerization activity"/>
    <property type="evidence" value="ECO:0007669"/>
    <property type="project" value="InterPro"/>
</dbReference>
<dbReference type="InterPro" id="IPR008906">
    <property type="entry name" value="HATC_C_dom"/>
</dbReference>
<keyword evidence="3" id="KW-1185">Reference proteome</keyword>
<gene>
    <name evidence="2" type="ORF">ANANG_G00100950</name>
</gene>
<proteinExistence type="predicted"/>
<dbReference type="InterPro" id="IPR012337">
    <property type="entry name" value="RNaseH-like_sf"/>
</dbReference>
<evidence type="ECO:0000313" key="3">
    <source>
        <dbReference type="Proteomes" id="UP001044222"/>
    </source>
</evidence>
<sequence>MEWLLHTITTVITKLEKTRASQRFCKPLVDALQDGLKNRFGKMMSDPEVVAAAILHPKFKTSWTSDEDVLKLGLSYIKEHLPDHEPLPRPADNSSSASDEEDFFSNMKHVHTQETTKQLDAYVACTSEIVDILSSYPAVSNLSLKLNTALPASAACESLFSAAGLIFSPRRGRIDSHNFENQLLLKLNKDFFKFD</sequence>
<organism evidence="2 3">
    <name type="scientific">Anguilla anguilla</name>
    <name type="common">European freshwater eel</name>
    <name type="synonym">Muraena anguilla</name>
    <dbReference type="NCBI Taxonomy" id="7936"/>
    <lineage>
        <taxon>Eukaryota</taxon>
        <taxon>Metazoa</taxon>
        <taxon>Chordata</taxon>
        <taxon>Craniata</taxon>
        <taxon>Vertebrata</taxon>
        <taxon>Euteleostomi</taxon>
        <taxon>Actinopterygii</taxon>
        <taxon>Neopterygii</taxon>
        <taxon>Teleostei</taxon>
        <taxon>Anguilliformes</taxon>
        <taxon>Anguillidae</taxon>
        <taxon>Anguilla</taxon>
    </lineage>
</organism>
<evidence type="ECO:0000313" key="2">
    <source>
        <dbReference type="EMBL" id="KAG5848647.1"/>
    </source>
</evidence>
<dbReference type="Pfam" id="PF05699">
    <property type="entry name" value="Dimer_Tnp_hAT"/>
    <property type="match status" value="1"/>
</dbReference>
<dbReference type="AlphaFoldDB" id="A0A9D3MIQ6"/>
<comment type="caution">
    <text evidence="2">The sequence shown here is derived from an EMBL/GenBank/DDBJ whole genome shotgun (WGS) entry which is preliminary data.</text>
</comment>
<dbReference type="EMBL" id="JAFIRN010000005">
    <property type="protein sequence ID" value="KAG5848647.1"/>
    <property type="molecule type" value="Genomic_DNA"/>
</dbReference>
<name>A0A9D3MIQ6_ANGAN</name>
<protein>
    <recommendedName>
        <fullName evidence="1">HAT C-terminal dimerisation domain-containing protein</fullName>
    </recommendedName>
</protein>
<evidence type="ECO:0000259" key="1">
    <source>
        <dbReference type="Pfam" id="PF05699"/>
    </source>
</evidence>
<dbReference type="Proteomes" id="UP001044222">
    <property type="component" value="Unassembled WGS sequence"/>
</dbReference>
<feature type="domain" description="HAT C-terminal dimerisation" evidence="1">
    <location>
        <begin position="134"/>
        <end position="186"/>
    </location>
</feature>